<sequence>MKNSLIGIGLYLLTGIVFYGYQGYMLPTFLLLMAMVSFLSFKKKERKEVRSGLFWMNLPILSLLFVTSLFTDSFVIALPYLIFTPLVSILVYYAIFPTKRIIFFGGILILIIASFFAFNLISGNTEAFDSSYWETYSRLVKR</sequence>
<accession>A0A250FXT4</accession>
<evidence type="ECO:0000313" key="3">
    <source>
        <dbReference type="Proteomes" id="UP000217348"/>
    </source>
</evidence>
<dbReference type="EMBL" id="CP022387">
    <property type="protein sequence ID" value="ATA89275.1"/>
    <property type="molecule type" value="Genomic_DNA"/>
</dbReference>
<proteinExistence type="predicted"/>
<feature type="transmembrane region" description="Helical" evidence="1">
    <location>
        <begin position="20"/>
        <end position="41"/>
    </location>
</feature>
<gene>
    <name evidence="2" type="ORF">CGC58_05775</name>
</gene>
<dbReference type="Proteomes" id="UP000217348">
    <property type="component" value="Chromosome"/>
</dbReference>
<organism evidence="2 3">
    <name type="scientific">Capnocytophaga stomatis</name>
    <dbReference type="NCBI Taxonomy" id="1848904"/>
    <lineage>
        <taxon>Bacteria</taxon>
        <taxon>Pseudomonadati</taxon>
        <taxon>Bacteroidota</taxon>
        <taxon>Flavobacteriia</taxon>
        <taxon>Flavobacteriales</taxon>
        <taxon>Flavobacteriaceae</taxon>
        <taxon>Capnocytophaga</taxon>
    </lineage>
</organism>
<keyword evidence="1" id="KW-0472">Membrane</keyword>
<feature type="transmembrane region" description="Helical" evidence="1">
    <location>
        <begin position="102"/>
        <end position="121"/>
    </location>
</feature>
<evidence type="ECO:0000256" key="1">
    <source>
        <dbReference type="SAM" id="Phobius"/>
    </source>
</evidence>
<feature type="transmembrane region" description="Helical" evidence="1">
    <location>
        <begin position="77"/>
        <end position="95"/>
    </location>
</feature>
<dbReference type="AlphaFoldDB" id="A0A250FXT4"/>
<name>A0A250FXT4_9FLAO</name>
<evidence type="ECO:0000313" key="2">
    <source>
        <dbReference type="EMBL" id="ATA89275.1"/>
    </source>
</evidence>
<keyword evidence="1" id="KW-0812">Transmembrane</keyword>
<protein>
    <submittedName>
        <fullName evidence="2">Uncharacterized protein</fullName>
    </submittedName>
</protein>
<keyword evidence="1" id="KW-1133">Transmembrane helix</keyword>
<dbReference type="KEGG" id="csto:CGC58_05775"/>
<reference evidence="3" key="1">
    <citation type="submission" date="2017-06" db="EMBL/GenBank/DDBJ databases">
        <title>Capnocytophaga spp. assemblies.</title>
        <authorList>
            <person name="Gulvik C.A."/>
        </authorList>
    </citation>
    <scope>NUCLEOTIDE SEQUENCE [LARGE SCALE GENOMIC DNA]</scope>
    <source>
        <strain evidence="3">H2177</strain>
    </source>
</reference>
<feature type="transmembrane region" description="Helical" evidence="1">
    <location>
        <begin position="53"/>
        <end position="71"/>
    </location>
</feature>